<dbReference type="InterPro" id="IPR036748">
    <property type="entry name" value="MTH938-like_sf"/>
</dbReference>
<dbReference type="InterPro" id="IPR007523">
    <property type="entry name" value="NDUFAF3/AAMDC"/>
</dbReference>
<name>A0A6N1P213_9VIRU</name>
<sequence length="128" mass="14812">MEQYNDSEKPIIVKAKWGKIDISYLGKTDKYKDVILWPNGHKNWDWSLYNTHHNPGIQIMNIKELVDFGCDLIILSTGFENVLQVSKQTIAWLEKNNIKYEIANSMDAIKLYNKNITNNVGLLLHSTC</sequence>
<dbReference type="GeneID" id="80519299"/>
<dbReference type="Pfam" id="PF04430">
    <property type="entry name" value="DUF498"/>
    <property type="match status" value="1"/>
</dbReference>
<protein>
    <recommendedName>
        <fullName evidence="2">Mth938 domain-containing protein</fullName>
    </recommendedName>
</protein>
<evidence type="ECO:0000313" key="1">
    <source>
        <dbReference type="EMBL" id="QKU35852.1"/>
    </source>
</evidence>
<organism evidence="1">
    <name type="scientific">Tupanvirus soda lake</name>
    <dbReference type="NCBI Taxonomy" id="2126985"/>
    <lineage>
        <taxon>Viruses</taxon>
        <taxon>Varidnaviria</taxon>
        <taxon>Bamfordvirae</taxon>
        <taxon>Nucleocytoviricota</taxon>
        <taxon>Megaviricetes</taxon>
        <taxon>Imitervirales</taxon>
        <taxon>Mimiviridae</taxon>
        <taxon>Megamimivirinae</taxon>
        <taxon>Tupanvirus</taxon>
        <taxon>Tupanvirus salinum</taxon>
    </lineage>
</organism>
<dbReference type="KEGG" id="vg:80519299"/>
<reference evidence="1" key="1">
    <citation type="submission" date="2017-01" db="EMBL/GenBank/DDBJ databases">
        <authorList>
            <person name="Assis F.L."/>
            <person name="Abrahao J.S."/>
            <person name="Silva L."/>
            <person name="Khalil J.B."/>
            <person name="Rodrigues R."/>
            <person name="Silva L.S."/>
            <person name="Arantes T."/>
            <person name="Boratto P."/>
            <person name="Andrade M."/>
            <person name="Kroon E.G."/>
            <person name="Ribeiro B."/>
            <person name="Bergier I."/>
            <person name="Seligmann H."/>
            <person name="Ghigo E."/>
            <person name="Colson P."/>
            <person name="Levasseur A."/>
            <person name="Raoult D."/>
            <person name="Scola B.L."/>
        </authorList>
    </citation>
    <scope>NUCLEOTIDE SEQUENCE</scope>
    <source>
        <strain evidence="1">Soda lake</strain>
    </source>
</reference>
<dbReference type="PANTHER" id="PTHR15811:SF5">
    <property type="entry name" value="MTH938 DOMAIN-CONTAINING PROTEIN"/>
    <property type="match status" value="1"/>
</dbReference>
<dbReference type="Gene3D" id="3.40.1230.10">
    <property type="entry name" value="MTH938-like"/>
    <property type="match status" value="1"/>
</dbReference>
<evidence type="ECO:0008006" key="2">
    <source>
        <dbReference type="Google" id="ProtNLM"/>
    </source>
</evidence>
<accession>A0A6N1P213</accession>
<dbReference type="RefSeq" id="YP_010782535.1">
    <property type="nucleotide sequence ID" value="NC_075039.1"/>
</dbReference>
<dbReference type="SUPFAM" id="SSF64076">
    <property type="entry name" value="MTH938-like"/>
    <property type="match status" value="1"/>
</dbReference>
<dbReference type="PANTHER" id="PTHR15811">
    <property type="entry name" value="MTH938 DOMAIN-CONTAINING PROTEIN"/>
    <property type="match status" value="1"/>
</dbReference>
<reference evidence="1" key="2">
    <citation type="journal article" date="2018" name="Nat. Commun.">
        <title>Tailed giant Tupanvirus possesses the most complete translational apparatus of the known virosphere.</title>
        <authorList>
            <person name="Abrahao J."/>
            <person name="Silva L."/>
            <person name="Silva L.S."/>
            <person name="Khalil J.Y.B."/>
            <person name="Rodrigues R."/>
            <person name="Arantes T."/>
            <person name="Assis F."/>
            <person name="Boratto P."/>
            <person name="Andrade M."/>
            <person name="Kroon E.G."/>
            <person name="Ribeiro B."/>
            <person name="Bergier I."/>
            <person name="Seligmann H."/>
            <person name="Ghigo E."/>
            <person name="Colson P."/>
            <person name="Levasseur A."/>
            <person name="Kroemer G."/>
            <person name="Raoult D."/>
            <person name="La Scola B."/>
        </authorList>
    </citation>
    <scope>NUCLEOTIDE SEQUENCE [LARGE SCALE GENOMIC DNA]</scope>
    <source>
        <strain evidence="1">Soda lake</strain>
    </source>
</reference>
<proteinExistence type="predicted"/>
<dbReference type="EMBL" id="KY523104">
    <property type="protein sequence ID" value="QKU35852.1"/>
    <property type="molecule type" value="Genomic_DNA"/>
</dbReference>